<evidence type="ECO:0000313" key="4">
    <source>
        <dbReference type="EMBL" id="KAG7175213.1"/>
    </source>
</evidence>
<dbReference type="PANTHER" id="PTHR42977">
    <property type="entry name" value="HYDROLASE-RELATED"/>
    <property type="match status" value="1"/>
</dbReference>
<dbReference type="Proteomes" id="UP000747542">
    <property type="component" value="Unassembled WGS sequence"/>
</dbReference>
<dbReference type="GO" id="GO:0004301">
    <property type="term" value="F:epoxide hydrolase activity"/>
    <property type="evidence" value="ECO:0007669"/>
    <property type="project" value="TreeGrafter"/>
</dbReference>
<evidence type="ECO:0000256" key="2">
    <source>
        <dbReference type="SAM" id="SignalP"/>
    </source>
</evidence>
<keyword evidence="1" id="KW-0378">Hydrolase</keyword>
<dbReference type="OrthoDB" id="408373at2759"/>
<gene>
    <name evidence="4" type="primary">dhmA-L1</name>
    <name evidence="4" type="ORF">Hamer_G001236</name>
</gene>
<comment type="caution">
    <text evidence="4">The sequence shown here is derived from an EMBL/GenBank/DDBJ whole genome shotgun (WGS) entry which is preliminary data.</text>
</comment>
<dbReference type="EMBL" id="JAHLQT010006108">
    <property type="protein sequence ID" value="KAG7175213.1"/>
    <property type="molecule type" value="Genomic_DNA"/>
</dbReference>
<organism evidence="4 5">
    <name type="scientific">Homarus americanus</name>
    <name type="common">American lobster</name>
    <dbReference type="NCBI Taxonomy" id="6706"/>
    <lineage>
        <taxon>Eukaryota</taxon>
        <taxon>Metazoa</taxon>
        <taxon>Ecdysozoa</taxon>
        <taxon>Arthropoda</taxon>
        <taxon>Crustacea</taxon>
        <taxon>Multicrustacea</taxon>
        <taxon>Malacostraca</taxon>
        <taxon>Eumalacostraca</taxon>
        <taxon>Eucarida</taxon>
        <taxon>Decapoda</taxon>
        <taxon>Pleocyemata</taxon>
        <taxon>Astacidea</taxon>
        <taxon>Nephropoidea</taxon>
        <taxon>Nephropidae</taxon>
        <taxon>Homarus</taxon>
    </lineage>
</organism>
<dbReference type="PANTHER" id="PTHR42977:SF3">
    <property type="entry name" value="AB HYDROLASE-1 DOMAIN-CONTAINING PROTEIN"/>
    <property type="match status" value="1"/>
</dbReference>
<protein>
    <submittedName>
        <fullName evidence="4">Haloalkane dehalogenase-like 1</fullName>
    </submittedName>
</protein>
<dbReference type="InterPro" id="IPR000073">
    <property type="entry name" value="AB_hydrolase_1"/>
</dbReference>
<dbReference type="InterPro" id="IPR051340">
    <property type="entry name" value="Haloalkane_dehalogenase"/>
</dbReference>
<accession>A0A8J5N997</accession>
<reference evidence="4" key="1">
    <citation type="journal article" date="2021" name="Sci. Adv.">
        <title>The American lobster genome reveals insights on longevity, neural, and immune adaptations.</title>
        <authorList>
            <person name="Polinski J.M."/>
            <person name="Zimin A.V."/>
            <person name="Clark K.F."/>
            <person name="Kohn A.B."/>
            <person name="Sadowski N."/>
            <person name="Timp W."/>
            <person name="Ptitsyn A."/>
            <person name="Khanna P."/>
            <person name="Romanova D.Y."/>
            <person name="Williams P."/>
            <person name="Greenwood S.J."/>
            <person name="Moroz L.L."/>
            <person name="Walt D.R."/>
            <person name="Bodnar A.G."/>
        </authorList>
    </citation>
    <scope>NUCLEOTIDE SEQUENCE</scope>
    <source>
        <strain evidence="4">GMGI-L3</strain>
    </source>
</reference>
<proteinExistence type="predicted"/>
<feature type="signal peptide" evidence="2">
    <location>
        <begin position="1"/>
        <end position="17"/>
    </location>
</feature>
<keyword evidence="2" id="KW-0732">Signal</keyword>
<keyword evidence="5" id="KW-1185">Reference proteome</keyword>
<evidence type="ECO:0000313" key="5">
    <source>
        <dbReference type="Proteomes" id="UP000747542"/>
    </source>
</evidence>
<name>A0A8J5N997_HOMAM</name>
<dbReference type="AlphaFoldDB" id="A0A8J5N997"/>
<dbReference type="Pfam" id="PF00561">
    <property type="entry name" value="Abhydrolase_1"/>
    <property type="match status" value="1"/>
</dbReference>
<sequence length="357" mass="39194">MKWCVLLTVVLLGYARGSYVIVKDIGVPVLRTPDSRFSHLAQLGYPWAPKYLYLKMSGLTSSLRVHYIDEGPHDAKETLLLLHGVPSWSFLYRTMIPVFLAAGYRVVAVDQIGFGRSDKLTDPNDYSHTLQTSTVELVVSSLNLQGVTVVMQDLGGPTGMSAVIRDPGRYRRLVFINTLIPQGDILDSIFSVKSYSPMLLWRALNTVVGRNVPVGGVFKIASDAPEDAIIGGYVAPFPSNLYKVGASWWPNVIPLVEDDPVAIEMQKVAAFLKQWKNPVLLGYSDREVFTIPGRTALKRILPGACEVTIPDAGHYLQEDQGPAVAKMIVSFIKQDCGPDLHHLQPSNFGLAGLLAFG</sequence>
<feature type="domain" description="AB hydrolase-1" evidence="3">
    <location>
        <begin position="78"/>
        <end position="178"/>
    </location>
</feature>
<evidence type="ECO:0000259" key="3">
    <source>
        <dbReference type="Pfam" id="PF00561"/>
    </source>
</evidence>
<evidence type="ECO:0000256" key="1">
    <source>
        <dbReference type="ARBA" id="ARBA00022801"/>
    </source>
</evidence>
<feature type="chain" id="PRO_5035164058" evidence="2">
    <location>
        <begin position="18"/>
        <end position="357"/>
    </location>
</feature>